<protein>
    <submittedName>
        <fullName evidence="5">Uncharacterized protein</fullName>
    </submittedName>
</protein>
<evidence type="ECO:0000256" key="3">
    <source>
        <dbReference type="ARBA" id="ARBA00022723"/>
    </source>
</evidence>
<dbReference type="InterPro" id="IPR005299">
    <property type="entry name" value="MeTrfase_7"/>
</dbReference>
<dbReference type="Gene3D" id="3.40.50.150">
    <property type="entry name" value="Vaccinia Virus protein VP39"/>
    <property type="match status" value="1"/>
</dbReference>
<name>A0AAW2CTK0_9ROSI</name>
<reference evidence="5 6" key="1">
    <citation type="submission" date="2024-01" db="EMBL/GenBank/DDBJ databases">
        <title>A telomere-to-telomere, gap-free genome of sweet tea (Lithocarpus litseifolius).</title>
        <authorList>
            <person name="Zhou J."/>
        </authorList>
    </citation>
    <scope>NUCLEOTIDE SEQUENCE [LARGE SCALE GENOMIC DNA]</scope>
    <source>
        <strain evidence="5">Zhou-2022a</strain>
        <tissue evidence="5">Leaf</tissue>
    </source>
</reference>
<keyword evidence="1" id="KW-0489">Methyltransferase</keyword>
<dbReference type="GO" id="GO:0046872">
    <property type="term" value="F:metal ion binding"/>
    <property type="evidence" value="ECO:0007669"/>
    <property type="project" value="UniProtKB-KW"/>
</dbReference>
<dbReference type="PANTHER" id="PTHR31009">
    <property type="entry name" value="S-ADENOSYL-L-METHIONINE:CARBOXYL METHYLTRANSFERASE FAMILY PROTEIN"/>
    <property type="match status" value="1"/>
</dbReference>
<dbReference type="Gene3D" id="1.10.1200.270">
    <property type="entry name" value="Methyltransferase, alpha-helical capping domain"/>
    <property type="match status" value="1"/>
</dbReference>
<evidence type="ECO:0000256" key="1">
    <source>
        <dbReference type="ARBA" id="ARBA00022603"/>
    </source>
</evidence>
<sequence>MAVCFGEVGTWCNGKYLPLKAISRRFKSRNLPLHNKLNVKLFSMISSKLFKKWEFCALNSTFFTKTEMEGEKTYALPESSREMEGEKTYALPESSVMNGGEGPNSYAQNSTYQRGIVEAATEKIIEAIANHFDINALSISPNAICIADLGCSTGPNTFIAMQNIVEAIKLKYISKGGNTKIPDFMVFFNDQVSNDFNTLFKSLPPNREYFATGVPGSFHGLLFPKASLHFIHSSSAVHFLSNIPMDVMDEGSPAWNKGRIFYTNAPKEVKDAYATQFAKDMESILFSRAQELVTGGLLALILSCIPDVMSNSDSHTGIEIDMIGSCLMDMAKVGLVNEAKVDAFNIPLYYPTPKELKALIERSGYFSFERMAILNNQKKHVTLQSPSMRALYLRAPFEGLLEKQFGNEIMDELFNRYTEKVARSFFLNPRIDKTIEMFVLLKRKI</sequence>
<keyword evidence="3" id="KW-0479">Metal-binding</keyword>
<evidence type="ECO:0000256" key="4">
    <source>
        <dbReference type="ARBA" id="ARBA00022842"/>
    </source>
</evidence>
<evidence type="ECO:0000313" key="5">
    <source>
        <dbReference type="EMBL" id="KAL0000115.1"/>
    </source>
</evidence>
<dbReference type="Pfam" id="PF03492">
    <property type="entry name" value="Methyltransf_7"/>
    <property type="match status" value="1"/>
</dbReference>
<keyword evidence="6" id="KW-1185">Reference proteome</keyword>
<gene>
    <name evidence="5" type="ORF">SO802_019717</name>
</gene>
<evidence type="ECO:0000313" key="6">
    <source>
        <dbReference type="Proteomes" id="UP001459277"/>
    </source>
</evidence>
<dbReference type="InterPro" id="IPR042086">
    <property type="entry name" value="MeTrfase_capping"/>
</dbReference>
<dbReference type="SUPFAM" id="SSF53335">
    <property type="entry name" value="S-adenosyl-L-methionine-dependent methyltransferases"/>
    <property type="match status" value="1"/>
</dbReference>
<dbReference type="InterPro" id="IPR029063">
    <property type="entry name" value="SAM-dependent_MTases_sf"/>
</dbReference>
<dbReference type="EMBL" id="JAZDWU010000006">
    <property type="protein sequence ID" value="KAL0000115.1"/>
    <property type="molecule type" value="Genomic_DNA"/>
</dbReference>
<dbReference type="GO" id="GO:0032259">
    <property type="term" value="P:methylation"/>
    <property type="evidence" value="ECO:0007669"/>
    <property type="project" value="UniProtKB-KW"/>
</dbReference>
<comment type="caution">
    <text evidence="5">The sequence shown here is derived from an EMBL/GenBank/DDBJ whole genome shotgun (WGS) entry which is preliminary data.</text>
</comment>
<accession>A0AAW2CTK0</accession>
<dbReference type="AlphaFoldDB" id="A0AAW2CTK0"/>
<evidence type="ECO:0000256" key="2">
    <source>
        <dbReference type="ARBA" id="ARBA00022679"/>
    </source>
</evidence>
<proteinExistence type="predicted"/>
<dbReference type="Proteomes" id="UP001459277">
    <property type="component" value="Unassembled WGS sequence"/>
</dbReference>
<keyword evidence="4" id="KW-0460">Magnesium</keyword>
<keyword evidence="2" id="KW-0808">Transferase</keyword>
<organism evidence="5 6">
    <name type="scientific">Lithocarpus litseifolius</name>
    <dbReference type="NCBI Taxonomy" id="425828"/>
    <lineage>
        <taxon>Eukaryota</taxon>
        <taxon>Viridiplantae</taxon>
        <taxon>Streptophyta</taxon>
        <taxon>Embryophyta</taxon>
        <taxon>Tracheophyta</taxon>
        <taxon>Spermatophyta</taxon>
        <taxon>Magnoliopsida</taxon>
        <taxon>eudicotyledons</taxon>
        <taxon>Gunneridae</taxon>
        <taxon>Pentapetalae</taxon>
        <taxon>rosids</taxon>
        <taxon>fabids</taxon>
        <taxon>Fagales</taxon>
        <taxon>Fagaceae</taxon>
        <taxon>Lithocarpus</taxon>
    </lineage>
</organism>
<dbReference type="GO" id="GO:0008168">
    <property type="term" value="F:methyltransferase activity"/>
    <property type="evidence" value="ECO:0007669"/>
    <property type="project" value="UniProtKB-KW"/>
</dbReference>